<accession>A0A497WQN4</accession>
<reference evidence="1 2" key="1">
    <citation type="submission" date="2018-10" db="EMBL/GenBank/DDBJ databases">
        <title>Genomic Encyclopedia of Archaeal and Bacterial Type Strains, Phase II (KMG-II): from individual species to whole genera.</title>
        <authorList>
            <person name="Goeker M."/>
        </authorList>
    </citation>
    <scope>NUCLEOTIDE SEQUENCE [LARGE SCALE GENOMIC DNA]</scope>
    <source>
        <strain evidence="1 2">DSM 29466</strain>
    </source>
</reference>
<evidence type="ECO:0000313" key="2">
    <source>
        <dbReference type="Proteomes" id="UP000269157"/>
    </source>
</evidence>
<keyword evidence="2" id="KW-1185">Reference proteome</keyword>
<evidence type="ECO:0000313" key="1">
    <source>
        <dbReference type="EMBL" id="RLJ59101.1"/>
    </source>
</evidence>
<comment type="caution">
    <text evidence="1">The sequence shown here is derived from an EMBL/GenBank/DDBJ whole genome shotgun (WGS) entry which is preliminary data.</text>
</comment>
<sequence length="57" mass="6609">MMKRFSVRNLNEDAIDMLAEIKAEERRELGAILEDCINTYWQDLFGDDDVDDLTEAA</sequence>
<dbReference type="AlphaFoldDB" id="A0A497WQN4"/>
<organism evidence="1 2">
    <name type="scientific">Litoreibacter meonggei</name>
    <dbReference type="NCBI Taxonomy" id="1049199"/>
    <lineage>
        <taxon>Bacteria</taxon>
        <taxon>Pseudomonadati</taxon>
        <taxon>Pseudomonadota</taxon>
        <taxon>Alphaproteobacteria</taxon>
        <taxon>Rhodobacterales</taxon>
        <taxon>Roseobacteraceae</taxon>
        <taxon>Litoreibacter</taxon>
    </lineage>
</organism>
<dbReference type="Proteomes" id="UP000269157">
    <property type="component" value="Unassembled WGS sequence"/>
</dbReference>
<protein>
    <submittedName>
        <fullName evidence="1">Uncharacterized protein</fullName>
    </submittedName>
</protein>
<gene>
    <name evidence="1" type="ORF">BCF46_1245</name>
</gene>
<proteinExistence type="predicted"/>
<name>A0A497WQN4_9RHOB</name>
<dbReference type="EMBL" id="RCCE01000002">
    <property type="protein sequence ID" value="RLJ59101.1"/>
    <property type="molecule type" value="Genomic_DNA"/>
</dbReference>
<dbReference type="RefSeq" id="WP_170157872.1">
    <property type="nucleotide sequence ID" value="NZ_RCCE01000002.1"/>
</dbReference>